<dbReference type="SMART" id="SM00220">
    <property type="entry name" value="S_TKc"/>
    <property type="match status" value="1"/>
</dbReference>
<feature type="binding site" evidence="1">
    <location>
        <position position="161"/>
    </location>
    <ligand>
        <name>ATP</name>
        <dbReference type="ChEBI" id="CHEBI:30616"/>
    </ligand>
</feature>
<dbReference type="GO" id="GO:0010506">
    <property type="term" value="P:regulation of autophagy"/>
    <property type="evidence" value="ECO:0007669"/>
    <property type="project" value="InterPro"/>
</dbReference>
<dbReference type="GO" id="GO:0004674">
    <property type="term" value="F:protein serine/threonine kinase activity"/>
    <property type="evidence" value="ECO:0007669"/>
    <property type="project" value="InterPro"/>
</dbReference>
<dbReference type="Proteomes" id="UP000179807">
    <property type="component" value="Unassembled WGS sequence"/>
</dbReference>
<feature type="transmembrane region" description="Helical" evidence="3">
    <location>
        <begin position="86"/>
        <end position="104"/>
    </location>
</feature>
<dbReference type="InterPro" id="IPR017441">
    <property type="entry name" value="Protein_kinase_ATP_BS"/>
</dbReference>
<feature type="domain" description="Protein kinase" evidence="4">
    <location>
        <begin position="132"/>
        <end position="301"/>
    </location>
</feature>
<dbReference type="PANTHER" id="PTHR24348">
    <property type="entry name" value="SERINE/THREONINE-PROTEIN KINASE UNC-51-RELATED"/>
    <property type="match status" value="1"/>
</dbReference>
<feature type="transmembrane region" description="Helical" evidence="3">
    <location>
        <begin position="59"/>
        <end position="80"/>
    </location>
</feature>
<dbReference type="InterPro" id="IPR045269">
    <property type="entry name" value="Atg1-like"/>
</dbReference>
<evidence type="ECO:0000256" key="2">
    <source>
        <dbReference type="SAM" id="MobiDB-lite"/>
    </source>
</evidence>
<gene>
    <name evidence="5" type="ORF">TRFO_33341</name>
</gene>
<keyword evidence="1" id="KW-0067">ATP-binding</keyword>
<dbReference type="GeneID" id="94843728"/>
<accession>A0A1J4JMY1</accession>
<dbReference type="EMBL" id="MLAK01000973">
    <property type="protein sequence ID" value="OHT00050.1"/>
    <property type="molecule type" value="Genomic_DNA"/>
</dbReference>
<keyword evidence="3" id="KW-0472">Membrane</keyword>
<comment type="caution">
    <text evidence="5">The sequence shown here is derived from an EMBL/GenBank/DDBJ whole genome shotgun (WGS) entry which is preliminary data.</text>
</comment>
<evidence type="ECO:0000313" key="6">
    <source>
        <dbReference type="Proteomes" id="UP000179807"/>
    </source>
</evidence>
<dbReference type="GO" id="GO:0005737">
    <property type="term" value="C:cytoplasm"/>
    <property type="evidence" value="ECO:0007669"/>
    <property type="project" value="TreeGrafter"/>
</dbReference>
<sequence>MLSELYKKYWVEKPIKFEILELIKMNTKVISIHPNSNTAVLYVIFNHTQNKKQKKQHKIFEFIFFPISLIFSILLFFSILFICFQYFSFVFNTSHLFSILLICIRKLIFMKTSRLIEQNVSLIRTTATAHHYTLKTQIGHGGFSALFLAHSEYYDQDFVIKVSLRSFENVSNRSGNHNFQALRNDQHNNRNCNQANNSKDTNMNSLEKENTYCLTPQETKEIEALKGLNHPNIIKIFEYFVDDRFLYMVLENCPYGSLSDYIRRNGAIKPPVLYNCIGQSILALYHCHSHKIAHRDIKPAN</sequence>
<evidence type="ECO:0000256" key="3">
    <source>
        <dbReference type="SAM" id="Phobius"/>
    </source>
</evidence>
<reference evidence="5" key="1">
    <citation type="submission" date="2016-10" db="EMBL/GenBank/DDBJ databases">
        <authorList>
            <person name="Benchimol M."/>
            <person name="Almeida L.G."/>
            <person name="Vasconcelos A.T."/>
            <person name="Perreira-Neves A."/>
            <person name="Rosa I.A."/>
            <person name="Tasca T."/>
            <person name="Bogo M.R."/>
            <person name="de Souza W."/>
        </authorList>
    </citation>
    <scope>NUCLEOTIDE SEQUENCE [LARGE SCALE GENOMIC DNA]</scope>
    <source>
        <strain evidence="5">K</strain>
    </source>
</reference>
<dbReference type="GO" id="GO:0005524">
    <property type="term" value="F:ATP binding"/>
    <property type="evidence" value="ECO:0007669"/>
    <property type="project" value="UniProtKB-UniRule"/>
</dbReference>
<feature type="region of interest" description="Disordered" evidence="2">
    <location>
        <begin position="181"/>
        <end position="203"/>
    </location>
</feature>
<organism evidence="5 6">
    <name type="scientific">Tritrichomonas foetus</name>
    <dbReference type="NCBI Taxonomy" id="1144522"/>
    <lineage>
        <taxon>Eukaryota</taxon>
        <taxon>Metamonada</taxon>
        <taxon>Parabasalia</taxon>
        <taxon>Tritrichomonadida</taxon>
        <taxon>Tritrichomonadidae</taxon>
        <taxon>Tritrichomonas</taxon>
    </lineage>
</organism>
<dbReference type="SUPFAM" id="SSF56112">
    <property type="entry name" value="Protein kinase-like (PK-like)"/>
    <property type="match status" value="1"/>
</dbReference>
<keyword evidence="3" id="KW-0812">Transmembrane</keyword>
<name>A0A1J4JMY1_9EUKA</name>
<dbReference type="InterPro" id="IPR000719">
    <property type="entry name" value="Prot_kinase_dom"/>
</dbReference>
<dbReference type="InterPro" id="IPR011009">
    <property type="entry name" value="Kinase-like_dom_sf"/>
</dbReference>
<dbReference type="VEuPathDB" id="TrichDB:TRFO_33341"/>
<keyword evidence="6" id="KW-1185">Reference proteome</keyword>
<dbReference type="Pfam" id="PF00069">
    <property type="entry name" value="Pkinase"/>
    <property type="match status" value="1"/>
</dbReference>
<dbReference type="RefSeq" id="XP_068353186.1">
    <property type="nucleotide sequence ID" value="XM_068509024.1"/>
</dbReference>
<evidence type="ECO:0000259" key="4">
    <source>
        <dbReference type="PROSITE" id="PS50011"/>
    </source>
</evidence>
<dbReference type="PROSITE" id="PS00107">
    <property type="entry name" value="PROTEIN_KINASE_ATP"/>
    <property type="match status" value="1"/>
</dbReference>
<dbReference type="AlphaFoldDB" id="A0A1J4JMY1"/>
<dbReference type="PROSITE" id="PS50011">
    <property type="entry name" value="PROTEIN_KINASE_DOM"/>
    <property type="match status" value="1"/>
</dbReference>
<dbReference type="Gene3D" id="1.10.510.10">
    <property type="entry name" value="Transferase(Phosphotransferase) domain 1"/>
    <property type="match status" value="1"/>
</dbReference>
<evidence type="ECO:0000256" key="1">
    <source>
        <dbReference type="PROSITE-ProRule" id="PRU10141"/>
    </source>
</evidence>
<keyword evidence="1" id="KW-0547">Nucleotide-binding</keyword>
<proteinExistence type="predicted"/>
<protein>
    <recommendedName>
        <fullName evidence="4">Protein kinase domain-containing protein</fullName>
    </recommendedName>
</protein>
<dbReference type="OrthoDB" id="310217at2759"/>
<keyword evidence="3" id="KW-1133">Transmembrane helix</keyword>
<evidence type="ECO:0000313" key="5">
    <source>
        <dbReference type="EMBL" id="OHT00050.1"/>
    </source>
</evidence>